<dbReference type="OrthoDB" id="675330at2"/>
<sequence length="144" mass="17173">MNRLMILLLLIGFSSLAQNGRGERIRAYKTAFITDKLDLSSEEAERFWPVYNKYQDQLEEIRKEERQEISSVVSDLENLSEDEANYLIDKGLEYSKRRVDVQALMVDELRVVISPKKVLKLRRVEESFKREMLNRFRDNKRKKN</sequence>
<dbReference type="EMBL" id="MQUB01000001">
    <property type="protein sequence ID" value="PQB04602.1"/>
    <property type="molecule type" value="Genomic_DNA"/>
</dbReference>
<evidence type="ECO:0000313" key="1">
    <source>
        <dbReference type="EMBL" id="PQB04602.1"/>
    </source>
</evidence>
<keyword evidence="2" id="KW-1185">Reference proteome</keyword>
<dbReference type="RefSeq" id="WP_104812530.1">
    <property type="nucleotide sequence ID" value="NZ_MQUB01000001.1"/>
</dbReference>
<organism evidence="1 2">
    <name type="scientific">Aureitalea marina</name>
    <dbReference type="NCBI Taxonomy" id="930804"/>
    <lineage>
        <taxon>Bacteria</taxon>
        <taxon>Pseudomonadati</taxon>
        <taxon>Bacteroidota</taxon>
        <taxon>Flavobacteriia</taxon>
        <taxon>Flavobacteriales</taxon>
        <taxon>Flavobacteriaceae</taxon>
        <taxon>Aureitalea</taxon>
    </lineage>
</organism>
<dbReference type="AlphaFoldDB" id="A0A2S7KPQ2"/>
<evidence type="ECO:0000313" key="2">
    <source>
        <dbReference type="Proteomes" id="UP000239800"/>
    </source>
</evidence>
<accession>A0A2S7KPQ2</accession>
<dbReference type="Proteomes" id="UP000239800">
    <property type="component" value="Unassembled WGS sequence"/>
</dbReference>
<reference evidence="1 2" key="1">
    <citation type="submission" date="2016-11" db="EMBL/GenBank/DDBJ databases">
        <title>Trade-off between light-utilization and light-protection in marine flavobacteria.</title>
        <authorList>
            <person name="Kumagai Y."/>
        </authorList>
    </citation>
    <scope>NUCLEOTIDE SEQUENCE [LARGE SCALE GENOMIC DNA]</scope>
    <source>
        <strain evidence="1 2">NBRC 107741</strain>
    </source>
</reference>
<proteinExistence type="predicted"/>
<name>A0A2S7KPQ2_9FLAO</name>
<comment type="caution">
    <text evidence="1">The sequence shown here is derived from an EMBL/GenBank/DDBJ whole genome shotgun (WGS) entry which is preliminary data.</text>
</comment>
<evidence type="ECO:0008006" key="3">
    <source>
        <dbReference type="Google" id="ProtNLM"/>
    </source>
</evidence>
<protein>
    <recommendedName>
        <fullName evidence="3">Sensor of ECF-type sigma factor</fullName>
    </recommendedName>
</protein>
<gene>
    <name evidence="1" type="ORF">BST85_06600</name>
</gene>